<reference evidence="2" key="1">
    <citation type="submission" date="2016-11" db="EMBL/GenBank/DDBJ databases">
        <title>The genome sequence of Colletotrichum cuscutae.</title>
        <authorList>
            <person name="Baroncelli R."/>
        </authorList>
    </citation>
    <scope>NUCLEOTIDE SEQUENCE</scope>
    <source>
        <strain evidence="2">IMI 304802</strain>
    </source>
</reference>
<accession>A0AAI9U4D6</accession>
<sequence>MRGGSSKRVLIDRISPAGGGSRSSY</sequence>
<evidence type="ECO:0000313" key="2">
    <source>
        <dbReference type="EMBL" id="KAK1449572.1"/>
    </source>
</evidence>
<evidence type="ECO:0000313" key="3">
    <source>
        <dbReference type="Proteomes" id="UP001239213"/>
    </source>
</evidence>
<organism evidence="2 3">
    <name type="scientific">Colletotrichum cuscutae</name>
    <dbReference type="NCBI Taxonomy" id="1209917"/>
    <lineage>
        <taxon>Eukaryota</taxon>
        <taxon>Fungi</taxon>
        <taxon>Dikarya</taxon>
        <taxon>Ascomycota</taxon>
        <taxon>Pezizomycotina</taxon>
        <taxon>Sordariomycetes</taxon>
        <taxon>Hypocreomycetidae</taxon>
        <taxon>Glomerellales</taxon>
        <taxon>Glomerellaceae</taxon>
        <taxon>Colletotrichum</taxon>
        <taxon>Colletotrichum acutatum species complex</taxon>
    </lineage>
</organism>
<evidence type="ECO:0000256" key="1">
    <source>
        <dbReference type="SAM" id="MobiDB-lite"/>
    </source>
</evidence>
<feature type="region of interest" description="Disordered" evidence="1">
    <location>
        <begin position="1"/>
        <end position="25"/>
    </location>
</feature>
<keyword evidence="3" id="KW-1185">Reference proteome</keyword>
<protein>
    <submittedName>
        <fullName evidence="2">Uncharacterized protein</fullName>
    </submittedName>
</protein>
<comment type="caution">
    <text evidence="2">The sequence shown here is derived from an EMBL/GenBank/DDBJ whole genome shotgun (WGS) entry which is preliminary data.</text>
</comment>
<dbReference type="EMBL" id="MPDP01000305">
    <property type="protein sequence ID" value="KAK1449572.1"/>
    <property type="molecule type" value="Genomic_DNA"/>
</dbReference>
<dbReference type="Proteomes" id="UP001239213">
    <property type="component" value="Unassembled WGS sequence"/>
</dbReference>
<proteinExistence type="predicted"/>
<dbReference type="AlphaFoldDB" id="A0AAI9U4D6"/>
<name>A0AAI9U4D6_9PEZI</name>
<gene>
    <name evidence="2" type="ORF">CCUS01_11455</name>
</gene>